<accession>A0AAE1AIU3</accession>
<sequence>MNQTSVVKSERFVVFRIPRRSAQLYIVPSHGVTLSRFRKQKGAGGTHAAILSGTAGNRKQSGRTTRGEQSP</sequence>
<name>A0AAE1AIU3_9GAST</name>
<organism evidence="2 3">
    <name type="scientific">Elysia crispata</name>
    <name type="common">lettuce slug</name>
    <dbReference type="NCBI Taxonomy" id="231223"/>
    <lineage>
        <taxon>Eukaryota</taxon>
        <taxon>Metazoa</taxon>
        <taxon>Spiralia</taxon>
        <taxon>Lophotrochozoa</taxon>
        <taxon>Mollusca</taxon>
        <taxon>Gastropoda</taxon>
        <taxon>Heterobranchia</taxon>
        <taxon>Euthyneura</taxon>
        <taxon>Panpulmonata</taxon>
        <taxon>Sacoglossa</taxon>
        <taxon>Placobranchoidea</taxon>
        <taxon>Plakobranchidae</taxon>
        <taxon>Elysia</taxon>
    </lineage>
</organism>
<keyword evidence="3" id="KW-1185">Reference proteome</keyword>
<comment type="caution">
    <text evidence="2">The sequence shown here is derived from an EMBL/GenBank/DDBJ whole genome shotgun (WGS) entry which is preliminary data.</text>
</comment>
<evidence type="ECO:0000313" key="2">
    <source>
        <dbReference type="EMBL" id="KAK3788589.1"/>
    </source>
</evidence>
<gene>
    <name evidence="2" type="ORF">RRG08_031245</name>
</gene>
<dbReference type="EMBL" id="JAWDGP010001753">
    <property type="protein sequence ID" value="KAK3788589.1"/>
    <property type="molecule type" value="Genomic_DNA"/>
</dbReference>
<proteinExistence type="predicted"/>
<feature type="compositionally biased region" description="Polar residues" evidence="1">
    <location>
        <begin position="54"/>
        <end position="71"/>
    </location>
</feature>
<dbReference type="AlphaFoldDB" id="A0AAE1AIU3"/>
<evidence type="ECO:0000313" key="3">
    <source>
        <dbReference type="Proteomes" id="UP001283361"/>
    </source>
</evidence>
<protein>
    <submittedName>
        <fullName evidence="2">Uncharacterized protein</fullName>
    </submittedName>
</protein>
<evidence type="ECO:0000256" key="1">
    <source>
        <dbReference type="SAM" id="MobiDB-lite"/>
    </source>
</evidence>
<reference evidence="2" key="1">
    <citation type="journal article" date="2023" name="G3 (Bethesda)">
        <title>A reference genome for the long-term kleptoplast-retaining sea slug Elysia crispata morphotype clarki.</title>
        <authorList>
            <person name="Eastman K.E."/>
            <person name="Pendleton A.L."/>
            <person name="Shaikh M.A."/>
            <person name="Suttiyut T."/>
            <person name="Ogas R."/>
            <person name="Tomko P."/>
            <person name="Gavelis G."/>
            <person name="Widhalm J.R."/>
            <person name="Wisecaver J.H."/>
        </authorList>
    </citation>
    <scope>NUCLEOTIDE SEQUENCE</scope>
    <source>
        <strain evidence="2">ECLA1</strain>
    </source>
</reference>
<feature type="region of interest" description="Disordered" evidence="1">
    <location>
        <begin position="42"/>
        <end position="71"/>
    </location>
</feature>
<dbReference type="Proteomes" id="UP001283361">
    <property type="component" value="Unassembled WGS sequence"/>
</dbReference>